<dbReference type="EMBL" id="UXUI01009437">
    <property type="protein sequence ID" value="VDD93713.1"/>
    <property type="molecule type" value="Genomic_DNA"/>
</dbReference>
<reference evidence="3 4" key="2">
    <citation type="submission" date="2018-10" db="EMBL/GenBank/DDBJ databases">
        <authorList>
            <consortium name="Pathogen Informatics"/>
        </authorList>
    </citation>
    <scope>NUCLEOTIDE SEQUENCE [LARGE SCALE GENOMIC DNA]</scope>
</reference>
<feature type="transmembrane region" description="Helical" evidence="1">
    <location>
        <begin position="76"/>
        <end position="103"/>
    </location>
</feature>
<keyword evidence="1" id="KW-0472">Membrane</keyword>
<keyword evidence="1" id="KW-0812">Transmembrane</keyword>
<dbReference type="Proteomes" id="UP000274131">
    <property type="component" value="Unassembled WGS sequence"/>
</dbReference>
<keyword evidence="2" id="KW-0732">Signal</keyword>
<name>A0A0N4VEB8_ENTVE</name>
<dbReference type="PANTHER" id="PTHR34149:SF9">
    <property type="entry name" value="PROTEIN CBG09996"/>
    <property type="match status" value="1"/>
</dbReference>
<dbReference type="InterPro" id="IPR022559">
    <property type="entry name" value="SUP-1-like"/>
</dbReference>
<proteinExistence type="predicted"/>
<organism evidence="5">
    <name type="scientific">Enterobius vermicularis</name>
    <name type="common">Human pinworm</name>
    <dbReference type="NCBI Taxonomy" id="51028"/>
    <lineage>
        <taxon>Eukaryota</taxon>
        <taxon>Metazoa</taxon>
        <taxon>Ecdysozoa</taxon>
        <taxon>Nematoda</taxon>
        <taxon>Chromadorea</taxon>
        <taxon>Rhabditida</taxon>
        <taxon>Spirurina</taxon>
        <taxon>Oxyuridomorpha</taxon>
        <taxon>Oxyuroidea</taxon>
        <taxon>Oxyuridae</taxon>
        <taxon>Enterobius</taxon>
    </lineage>
</organism>
<dbReference type="WBParaSite" id="EVEC_0000902301-mRNA-1">
    <property type="protein sequence ID" value="EVEC_0000902301-mRNA-1"/>
    <property type="gene ID" value="EVEC_0000902301"/>
</dbReference>
<protein>
    <submittedName>
        <fullName evidence="5">CX domain-containing protein</fullName>
    </submittedName>
</protein>
<dbReference type="Pfam" id="PF10853">
    <property type="entry name" value="DUF2650"/>
    <property type="match status" value="1"/>
</dbReference>
<evidence type="ECO:0000313" key="5">
    <source>
        <dbReference type="WBParaSite" id="EVEC_0000902301-mRNA-1"/>
    </source>
</evidence>
<evidence type="ECO:0000313" key="3">
    <source>
        <dbReference type="EMBL" id="VDD93713.1"/>
    </source>
</evidence>
<dbReference type="AlphaFoldDB" id="A0A0N4VEB8"/>
<dbReference type="PANTHER" id="PTHR34149">
    <property type="entry name" value="PROTEIN CBG11905-RELATED"/>
    <property type="match status" value="1"/>
</dbReference>
<evidence type="ECO:0000256" key="2">
    <source>
        <dbReference type="SAM" id="SignalP"/>
    </source>
</evidence>
<evidence type="ECO:0000256" key="1">
    <source>
        <dbReference type="SAM" id="Phobius"/>
    </source>
</evidence>
<sequence length="110" mass="12033">MLPVLYKQILAVISLAASAGSIICPPYGSGGFGGIFAGYNVPSMYDAYRCPPDTVFYYYTCCDSLFGECCLHLETWFIIIIVVAIILILMICIGCLAACIYGFRRTSDET</sequence>
<gene>
    <name evidence="3" type="ORF">EVEC_LOCUS8464</name>
</gene>
<feature type="signal peptide" evidence="2">
    <location>
        <begin position="1"/>
        <end position="19"/>
    </location>
</feature>
<keyword evidence="4" id="KW-1185">Reference proteome</keyword>
<evidence type="ECO:0000313" key="4">
    <source>
        <dbReference type="Proteomes" id="UP000274131"/>
    </source>
</evidence>
<keyword evidence="1" id="KW-1133">Transmembrane helix</keyword>
<dbReference type="OrthoDB" id="10580127at2759"/>
<reference evidence="5" key="1">
    <citation type="submission" date="2017-02" db="UniProtKB">
        <authorList>
            <consortium name="WormBaseParasite"/>
        </authorList>
    </citation>
    <scope>IDENTIFICATION</scope>
</reference>
<accession>A0A0N4VEB8</accession>
<feature type="chain" id="PRO_5043122873" evidence="2">
    <location>
        <begin position="20"/>
        <end position="110"/>
    </location>
</feature>